<dbReference type="SUPFAM" id="SSF56349">
    <property type="entry name" value="DNA breaking-rejoining enzymes"/>
    <property type="match status" value="1"/>
</dbReference>
<keyword evidence="4" id="KW-1185">Reference proteome</keyword>
<proteinExistence type="predicted"/>
<dbReference type="GO" id="GO:0015074">
    <property type="term" value="P:DNA integration"/>
    <property type="evidence" value="ECO:0007669"/>
    <property type="project" value="InterPro"/>
</dbReference>
<dbReference type="Gene3D" id="1.10.443.10">
    <property type="entry name" value="Intergrase catalytic core"/>
    <property type="match status" value="1"/>
</dbReference>
<name>A0A1I6HTX7_9GAMM</name>
<dbReference type="PROSITE" id="PS51898">
    <property type="entry name" value="TYR_RECOMBINASE"/>
    <property type="match status" value="1"/>
</dbReference>
<dbReference type="RefSeq" id="WP_092858325.1">
    <property type="nucleotide sequence ID" value="NZ_FOYU01000004.1"/>
</dbReference>
<evidence type="ECO:0000313" key="4">
    <source>
        <dbReference type="Proteomes" id="UP000199424"/>
    </source>
</evidence>
<protein>
    <submittedName>
        <fullName evidence="3">Phage integrase family protein</fullName>
    </submittedName>
</protein>
<evidence type="ECO:0000256" key="1">
    <source>
        <dbReference type="ARBA" id="ARBA00023172"/>
    </source>
</evidence>
<organism evidence="3 4">
    <name type="scientific">Pseudidiomarina maritima</name>
    <dbReference type="NCBI Taxonomy" id="519453"/>
    <lineage>
        <taxon>Bacteria</taxon>
        <taxon>Pseudomonadati</taxon>
        <taxon>Pseudomonadota</taxon>
        <taxon>Gammaproteobacteria</taxon>
        <taxon>Alteromonadales</taxon>
        <taxon>Idiomarinaceae</taxon>
        <taxon>Pseudidiomarina</taxon>
    </lineage>
</organism>
<dbReference type="InterPro" id="IPR013762">
    <property type="entry name" value="Integrase-like_cat_sf"/>
</dbReference>
<gene>
    <name evidence="3" type="ORF">SAMN04488070_2100</name>
</gene>
<evidence type="ECO:0000259" key="2">
    <source>
        <dbReference type="PROSITE" id="PS51898"/>
    </source>
</evidence>
<dbReference type="Proteomes" id="UP000199424">
    <property type="component" value="Unassembled WGS sequence"/>
</dbReference>
<feature type="domain" description="Tyr recombinase" evidence="2">
    <location>
        <begin position="18"/>
        <end position="202"/>
    </location>
</feature>
<dbReference type="GO" id="GO:0003677">
    <property type="term" value="F:DNA binding"/>
    <property type="evidence" value="ECO:0007669"/>
    <property type="project" value="InterPro"/>
</dbReference>
<dbReference type="EMBL" id="FOYU01000004">
    <property type="protein sequence ID" value="SFR57912.1"/>
    <property type="molecule type" value="Genomic_DNA"/>
</dbReference>
<evidence type="ECO:0000313" key="3">
    <source>
        <dbReference type="EMBL" id="SFR57912.1"/>
    </source>
</evidence>
<sequence length="203" mass="23416">MATQQIHPWNKDRIIGQKRPLQISHIWGIRIRLELEQKVRDLALFNLGLDSKLRGCDLVKLKVSDVACGRSLLTRTHVVQQKTGCSVQFEITQGTRDSLSAWIKKANLSDSDYLFKSRVTGSGHISTRQYNRIFHSWIDKLGLDRSLYSTHSMRRTKPYLIYKKTKNLRVIKLLLGHKKLESTVRYLGIEVDDALDISESIEI</sequence>
<accession>A0A1I6HTX7</accession>
<dbReference type="InterPro" id="IPR011010">
    <property type="entry name" value="DNA_brk_join_enz"/>
</dbReference>
<dbReference type="AlphaFoldDB" id="A0A1I6HTX7"/>
<dbReference type="Pfam" id="PF00589">
    <property type="entry name" value="Phage_integrase"/>
    <property type="match status" value="1"/>
</dbReference>
<dbReference type="GO" id="GO:0006310">
    <property type="term" value="P:DNA recombination"/>
    <property type="evidence" value="ECO:0007669"/>
    <property type="project" value="UniProtKB-KW"/>
</dbReference>
<reference evidence="4" key="1">
    <citation type="submission" date="2016-10" db="EMBL/GenBank/DDBJ databases">
        <authorList>
            <person name="Varghese N."/>
            <person name="Submissions S."/>
        </authorList>
    </citation>
    <scope>NUCLEOTIDE SEQUENCE [LARGE SCALE GENOMIC DNA]</scope>
    <source>
        <strain evidence="4">CGMCC 1.7285</strain>
    </source>
</reference>
<dbReference type="InterPro" id="IPR002104">
    <property type="entry name" value="Integrase_catalytic"/>
</dbReference>
<keyword evidence="1" id="KW-0233">DNA recombination</keyword>